<reference evidence="2 3" key="1">
    <citation type="journal article" date="2018" name="Front. Plant Sci.">
        <title>Red Clover (Trifolium pratense) and Zigzag Clover (T. medium) - A Picture of Genomic Similarities and Differences.</title>
        <authorList>
            <person name="Dluhosova J."/>
            <person name="Istvanek J."/>
            <person name="Nedelnik J."/>
            <person name="Repkova J."/>
        </authorList>
    </citation>
    <scope>NUCLEOTIDE SEQUENCE [LARGE SCALE GENOMIC DNA]</scope>
    <source>
        <strain evidence="3">cv. 10/8</strain>
        <tissue evidence="2">Leaf</tissue>
    </source>
</reference>
<dbReference type="PANTHER" id="PTHR15503:SF22">
    <property type="entry name" value="TRANSPOSON TY3-I GAG POLYPROTEIN"/>
    <property type="match status" value="1"/>
</dbReference>
<dbReference type="SUPFAM" id="SSF50630">
    <property type="entry name" value="Acid proteases"/>
    <property type="match status" value="1"/>
</dbReference>
<dbReference type="InterPro" id="IPR021109">
    <property type="entry name" value="Peptidase_aspartic_dom_sf"/>
</dbReference>
<comment type="caution">
    <text evidence="2">The sequence shown here is derived from an EMBL/GenBank/DDBJ whole genome shotgun (WGS) entry which is preliminary data.</text>
</comment>
<dbReference type="GO" id="GO:0004190">
    <property type="term" value="F:aspartic-type endopeptidase activity"/>
    <property type="evidence" value="ECO:0007669"/>
    <property type="project" value="InterPro"/>
</dbReference>
<feature type="compositionally biased region" description="Pro residues" evidence="1">
    <location>
        <begin position="70"/>
        <end position="81"/>
    </location>
</feature>
<gene>
    <name evidence="2" type="ORF">A2U01_0005116</name>
</gene>
<dbReference type="Proteomes" id="UP000265520">
    <property type="component" value="Unassembled WGS sequence"/>
</dbReference>
<dbReference type="AlphaFoldDB" id="A0A392MB03"/>
<accession>A0A392MB03</accession>
<name>A0A392MB03_9FABA</name>
<feature type="non-terminal residue" evidence="2">
    <location>
        <position position="220"/>
    </location>
</feature>
<dbReference type="InterPro" id="IPR001969">
    <property type="entry name" value="Aspartic_peptidase_AS"/>
</dbReference>
<dbReference type="PROSITE" id="PS00141">
    <property type="entry name" value="ASP_PROTEASE"/>
    <property type="match status" value="1"/>
</dbReference>
<keyword evidence="3" id="KW-1185">Reference proteome</keyword>
<protein>
    <submittedName>
        <fullName evidence="2">Retrotransposon-derived protein PEG10-like</fullName>
    </submittedName>
</protein>
<dbReference type="PANTHER" id="PTHR15503">
    <property type="entry name" value="LDOC1 RELATED"/>
    <property type="match status" value="1"/>
</dbReference>
<evidence type="ECO:0000256" key="1">
    <source>
        <dbReference type="SAM" id="MobiDB-lite"/>
    </source>
</evidence>
<dbReference type="Gene3D" id="2.40.70.10">
    <property type="entry name" value="Acid Proteases"/>
    <property type="match status" value="1"/>
</dbReference>
<dbReference type="EMBL" id="LXQA010006573">
    <property type="protein sequence ID" value="MCH84285.1"/>
    <property type="molecule type" value="Genomic_DNA"/>
</dbReference>
<sequence length="220" mass="24421">MQLRRSKGLCFNCDERFHTGHRCKHRQFLLLLGDEDSDTHEDPLYALLAPNVPDPTQTPIPSTLLTPNQEPNPHPPPPSPPDSELFQLSLQAATGQPSPRTLRFTATIHNRRVTVLVDSGSSHNIIQPRITSFLHLPVQPLSSFTVMVGNGEHLHCTGICNDIPIVVNDHTFSISLYVLPIQGADVVLGVQWLQTLGPFVSDFTIPSMQFYPHDSLLTIT</sequence>
<dbReference type="InterPro" id="IPR032567">
    <property type="entry name" value="RTL1-rel"/>
</dbReference>
<evidence type="ECO:0000313" key="3">
    <source>
        <dbReference type="Proteomes" id="UP000265520"/>
    </source>
</evidence>
<evidence type="ECO:0000313" key="2">
    <source>
        <dbReference type="EMBL" id="MCH84285.1"/>
    </source>
</evidence>
<dbReference type="Pfam" id="PF08284">
    <property type="entry name" value="RVP_2"/>
    <property type="match status" value="1"/>
</dbReference>
<organism evidence="2 3">
    <name type="scientific">Trifolium medium</name>
    <dbReference type="NCBI Taxonomy" id="97028"/>
    <lineage>
        <taxon>Eukaryota</taxon>
        <taxon>Viridiplantae</taxon>
        <taxon>Streptophyta</taxon>
        <taxon>Embryophyta</taxon>
        <taxon>Tracheophyta</taxon>
        <taxon>Spermatophyta</taxon>
        <taxon>Magnoliopsida</taxon>
        <taxon>eudicotyledons</taxon>
        <taxon>Gunneridae</taxon>
        <taxon>Pentapetalae</taxon>
        <taxon>rosids</taxon>
        <taxon>fabids</taxon>
        <taxon>Fabales</taxon>
        <taxon>Fabaceae</taxon>
        <taxon>Papilionoideae</taxon>
        <taxon>50 kb inversion clade</taxon>
        <taxon>NPAAA clade</taxon>
        <taxon>Hologalegina</taxon>
        <taxon>IRL clade</taxon>
        <taxon>Trifolieae</taxon>
        <taxon>Trifolium</taxon>
    </lineage>
</organism>
<feature type="region of interest" description="Disordered" evidence="1">
    <location>
        <begin position="49"/>
        <end position="83"/>
    </location>
</feature>
<dbReference type="CDD" id="cd00303">
    <property type="entry name" value="retropepsin_like"/>
    <property type="match status" value="1"/>
</dbReference>
<proteinExistence type="predicted"/>
<dbReference type="GO" id="GO:0006508">
    <property type="term" value="P:proteolysis"/>
    <property type="evidence" value="ECO:0007669"/>
    <property type="project" value="InterPro"/>
</dbReference>